<gene>
    <name evidence="1" type="ORF">B0I35DRAFT_438705</name>
</gene>
<evidence type="ECO:0000313" key="2">
    <source>
        <dbReference type="Proteomes" id="UP000813444"/>
    </source>
</evidence>
<comment type="caution">
    <text evidence="1">The sequence shown here is derived from an EMBL/GenBank/DDBJ whole genome shotgun (WGS) entry which is preliminary data.</text>
</comment>
<name>A0A8K0WN24_9HYPO</name>
<evidence type="ECO:0000313" key="1">
    <source>
        <dbReference type="EMBL" id="KAH7311693.1"/>
    </source>
</evidence>
<protein>
    <submittedName>
        <fullName evidence="1">Uncharacterized protein</fullName>
    </submittedName>
</protein>
<organism evidence="1 2">
    <name type="scientific">Stachybotrys elegans</name>
    <dbReference type="NCBI Taxonomy" id="80388"/>
    <lineage>
        <taxon>Eukaryota</taxon>
        <taxon>Fungi</taxon>
        <taxon>Dikarya</taxon>
        <taxon>Ascomycota</taxon>
        <taxon>Pezizomycotina</taxon>
        <taxon>Sordariomycetes</taxon>
        <taxon>Hypocreomycetidae</taxon>
        <taxon>Hypocreales</taxon>
        <taxon>Stachybotryaceae</taxon>
        <taxon>Stachybotrys</taxon>
    </lineage>
</organism>
<reference evidence="1" key="1">
    <citation type="journal article" date="2021" name="Nat. Commun.">
        <title>Genetic determinants of endophytism in the Arabidopsis root mycobiome.</title>
        <authorList>
            <person name="Mesny F."/>
            <person name="Miyauchi S."/>
            <person name="Thiergart T."/>
            <person name="Pickel B."/>
            <person name="Atanasova L."/>
            <person name="Karlsson M."/>
            <person name="Huettel B."/>
            <person name="Barry K.W."/>
            <person name="Haridas S."/>
            <person name="Chen C."/>
            <person name="Bauer D."/>
            <person name="Andreopoulos W."/>
            <person name="Pangilinan J."/>
            <person name="LaButti K."/>
            <person name="Riley R."/>
            <person name="Lipzen A."/>
            <person name="Clum A."/>
            <person name="Drula E."/>
            <person name="Henrissat B."/>
            <person name="Kohler A."/>
            <person name="Grigoriev I.V."/>
            <person name="Martin F.M."/>
            <person name="Hacquard S."/>
        </authorList>
    </citation>
    <scope>NUCLEOTIDE SEQUENCE</scope>
    <source>
        <strain evidence="1">MPI-CAGE-CH-0235</strain>
    </source>
</reference>
<dbReference type="Proteomes" id="UP000813444">
    <property type="component" value="Unassembled WGS sequence"/>
</dbReference>
<proteinExistence type="predicted"/>
<dbReference type="AlphaFoldDB" id="A0A8K0WN24"/>
<sequence length="56" mass="6001">MNDGVAMYRCTCTPMYHLSSTSCATHRSAVPVPPRASHSRLEPMSQSLAIIVAVAP</sequence>
<accession>A0A8K0WN24</accession>
<keyword evidence="2" id="KW-1185">Reference proteome</keyword>
<dbReference type="EMBL" id="JAGPNK010000011">
    <property type="protein sequence ID" value="KAH7311693.1"/>
    <property type="molecule type" value="Genomic_DNA"/>
</dbReference>